<dbReference type="PANTHER" id="PTHR37243:SF2">
    <property type="entry name" value="NEGATIVE REGULATOR OF SYSTEMIC ACQUIRED RESISTANCE SNI1"/>
    <property type="match status" value="1"/>
</dbReference>
<name>A0A5J5N7E0_GOSBA</name>
<dbReference type="GO" id="GO:0010113">
    <property type="term" value="P:negative regulation of systemic acquired resistance"/>
    <property type="evidence" value="ECO:0007669"/>
    <property type="project" value="TreeGrafter"/>
</dbReference>
<sequence length="304" mass="34460">MVSLDVMSSEKETNRRKLGGLFDPNGFHELITGLAEMAYKTNSQRLDTKFLGNMLLFQYLVNVLEGDFLARISMYKESMNWNFLRECLINMLLASKRVNYRVLMKECLHTICGLYQDYAGIRNEPDSSDEKSSENHNTDVAIALLEVQRTTCMAMQKLIIMIMEIDMSKQQADMLGLTTRSDGLRIPLIEIILDELTYYRKILPRFLQPVRTRRSNGPSEDSTFLRVLKSFSDSTSAYMSLTSQQHLPGMPDCNEAVIDSLSLVEISKNVAAAFNSLREADKKIQISSLGKEALFTATMIISTS</sequence>
<dbReference type="GO" id="GO:0005634">
    <property type="term" value="C:nucleus"/>
    <property type="evidence" value="ECO:0007669"/>
    <property type="project" value="InterPro"/>
</dbReference>
<dbReference type="EMBL" id="ML707857">
    <property type="protein sequence ID" value="KAB1668930.1"/>
    <property type="molecule type" value="Genomic_DNA"/>
</dbReference>
<accession>A0A5J5N7E0</accession>
<dbReference type="GO" id="GO:0006974">
    <property type="term" value="P:DNA damage response"/>
    <property type="evidence" value="ECO:0007669"/>
    <property type="project" value="InterPro"/>
</dbReference>
<evidence type="ECO:0000313" key="2">
    <source>
        <dbReference type="Proteomes" id="UP000327439"/>
    </source>
</evidence>
<proteinExistence type="predicted"/>
<dbReference type="GO" id="GO:0045892">
    <property type="term" value="P:negative regulation of DNA-templated transcription"/>
    <property type="evidence" value="ECO:0007669"/>
    <property type="project" value="InterPro"/>
</dbReference>
<protein>
    <submittedName>
        <fullName evidence="1">Uncharacterized protein</fullName>
    </submittedName>
</protein>
<organism evidence="1 2">
    <name type="scientific">Gossypium barbadense</name>
    <name type="common">Sea Island cotton</name>
    <name type="synonym">Hibiscus barbadensis</name>
    <dbReference type="NCBI Taxonomy" id="3634"/>
    <lineage>
        <taxon>Eukaryota</taxon>
        <taxon>Viridiplantae</taxon>
        <taxon>Streptophyta</taxon>
        <taxon>Embryophyta</taxon>
        <taxon>Tracheophyta</taxon>
        <taxon>Spermatophyta</taxon>
        <taxon>Magnoliopsida</taxon>
        <taxon>eudicotyledons</taxon>
        <taxon>Gunneridae</taxon>
        <taxon>Pentapetalae</taxon>
        <taxon>rosids</taxon>
        <taxon>malvids</taxon>
        <taxon>Malvales</taxon>
        <taxon>Malvaceae</taxon>
        <taxon>Malvoideae</taxon>
        <taxon>Gossypium</taxon>
    </lineage>
</organism>
<dbReference type="Proteomes" id="UP000327439">
    <property type="component" value="Unassembled WGS sequence"/>
</dbReference>
<dbReference type="GO" id="GO:0000976">
    <property type="term" value="F:transcription cis-regulatory region binding"/>
    <property type="evidence" value="ECO:0007669"/>
    <property type="project" value="TreeGrafter"/>
</dbReference>
<dbReference type="OrthoDB" id="1885692at2759"/>
<reference evidence="2" key="1">
    <citation type="journal article" date="2020" name="Nat. Genet.">
        <title>Genomic diversifications of five Gossypium allopolyploid species and their impact on cotton improvement.</title>
        <authorList>
            <person name="Chen Z.J."/>
            <person name="Sreedasyam A."/>
            <person name="Ando A."/>
            <person name="Song Q."/>
            <person name="De Santiago L.M."/>
            <person name="Hulse-Kemp A.M."/>
            <person name="Ding M."/>
            <person name="Ye W."/>
            <person name="Kirkbride R.C."/>
            <person name="Jenkins J."/>
            <person name="Plott C."/>
            <person name="Lovell J."/>
            <person name="Lin Y.M."/>
            <person name="Vaughn R."/>
            <person name="Liu B."/>
            <person name="Simpson S."/>
            <person name="Scheffler B.E."/>
            <person name="Wen L."/>
            <person name="Saski C.A."/>
            <person name="Grover C.E."/>
            <person name="Hu G."/>
            <person name="Conover J.L."/>
            <person name="Carlson J.W."/>
            <person name="Shu S."/>
            <person name="Boston L.B."/>
            <person name="Williams M."/>
            <person name="Peterson D.G."/>
            <person name="McGee K."/>
            <person name="Jones D.C."/>
            <person name="Wendel J.F."/>
            <person name="Stelly D.M."/>
            <person name="Grimwood J."/>
            <person name="Schmutz J."/>
        </authorList>
    </citation>
    <scope>NUCLEOTIDE SEQUENCE [LARGE SCALE GENOMIC DNA]</scope>
    <source>
        <strain evidence="2">cv. 3-79</strain>
    </source>
</reference>
<dbReference type="PANTHER" id="PTHR37243">
    <property type="entry name" value="NEGATIVE REGULATOR OF SYSTEMIC ACQUIRED RESISTANCE SNI1"/>
    <property type="match status" value="1"/>
</dbReference>
<evidence type="ECO:0000313" key="1">
    <source>
        <dbReference type="EMBL" id="KAB1668930.1"/>
    </source>
</evidence>
<dbReference type="AlphaFoldDB" id="A0A5J5N7E0"/>
<dbReference type="GO" id="GO:0030915">
    <property type="term" value="C:Smc5-Smc6 complex"/>
    <property type="evidence" value="ECO:0007669"/>
    <property type="project" value="InterPro"/>
</dbReference>
<dbReference type="InterPro" id="IPR034561">
    <property type="entry name" value="SNI1"/>
</dbReference>
<gene>
    <name evidence="1" type="ORF">ES319_1Z092800v1</name>
</gene>
<keyword evidence="2" id="KW-1185">Reference proteome</keyword>